<name>A0AAW2EFI4_9HYME</name>
<dbReference type="EMBL" id="JADYXP020000022">
    <property type="protein sequence ID" value="KAL0102463.1"/>
    <property type="molecule type" value="Genomic_DNA"/>
</dbReference>
<feature type="transmembrane region" description="Helical" evidence="1">
    <location>
        <begin position="129"/>
        <end position="149"/>
    </location>
</feature>
<dbReference type="Proteomes" id="UP001430953">
    <property type="component" value="Unassembled WGS sequence"/>
</dbReference>
<keyword evidence="1" id="KW-0812">Transmembrane</keyword>
<dbReference type="AlphaFoldDB" id="A0AAW2EFI4"/>
<feature type="transmembrane region" description="Helical" evidence="1">
    <location>
        <begin position="64"/>
        <end position="86"/>
    </location>
</feature>
<gene>
    <name evidence="2" type="ORF">PUN28_018021</name>
</gene>
<evidence type="ECO:0000313" key="3">
    <source>
        <dbReference type="Proteomes" id="UP001430953"/>
    </source>
</evidence>
<accession>A0AAW2EFI4</accession>
<sequence>MIFLRRRFSPEHTNSNGERFCGTHAAFFILYHPFRFPPSFVFILFLYYVNSNTLRCHETERVEILLTYFCSEIFSLFLHSVEVVLLNFRLLSGKMKTIVEFSAFNVWQAYLIKRLNYITLLVPNLKRNFFFFLYFLKYFLKLLIVIFKLQNK</sequence>
<keyword evidence="1" id="KW-0472">Membrane</keyword>
<organism evidence="2 3">
    <name type="scientific">Cardiocondyla obscurior</name>
    <dbReference type="NCBI Taxonomy" id="286306"/>
    <lineage>
        <taxon>Eukaryota</taxon>
        <taxon>Metazoa</taxon>
        <taxon>Ecdysozoa</taxon>
        <taxon>Arthropoda</taxon>
        <taxon>Hexapoda</taxon>
        <taxon>Insecta</taxon>
        <taxon>Pterygota</taxon>
        <taxon>Neoptera</taxon>
        <taxon>Endopterygota</taxon>
        <taxon>Hymenoptera</taxon>
        <taxon>Apocrita</taxon>
        <taxon>Aculeata</taxon>
        <taxon>Formicoidea</taxon>
        <taxon>Formicidae</taxon>
        <taxon>Myrmicinae</taxon>
        <taxon>Cardiocondyla</taxon>
    </lineage>
</organism>
<proteinExistence type="predicted"/>
<evidence type="ECO:0000256" key="1">
    <source>
        <dbReference type="SAM" id="Phobius"/>
    </source>
</evidence>
<evidence type="ECO:0000313" key="2">
    <source>
        <dbReference type="EMBL" id="KAL0102463.1"/>
    </source>
</evidence>
<keyword evidence="3" id="KW-1185">Reference proteome</keyword>
<protein>
    <submittedName>
        <fullName evidence="2">Uncharacterized protein</fullName>
    </submittedName>
</protein>
<reference evidence="2 3" key="1">
    <citation type="submission" date="2023-03" db="EMBL/GenBank/DDBJ databases">
        <title>High recombination rates correlate with genetic variation in Cardiocondyla obscurior ants.</title>
        <authorList>
            <person name="Errbii M."/>
        </authorList>
    </citation>
    <scope>NUCLEOTIDE SEQUENCE [LARGE SCALE GENOMIC DNA]</scope>
    <source>
        <strain evidence="2">Alpha-2009</strain>
        <tissue evidence="2">Whole body</tissue>
    </source>
</reference>
<keyword evidence="1" id="KW-1133">Transmembrane helix</keyword>
<feature type="transmembrane region" description="Helical" evidence="1">
    <location>
        <begin position="21"/>
        <end position="49"/>
    </location>
</feature>
<comment type="caution">
    <text evidence="2">The sequence shown here is derived from an EMBL/GenBank/DDBJ whole genome shotgun (WGS) entry which is preliminary data.</text>
</comment>